<protein>
    <submittedName>
        <fullName evidence="1">Uncharacterized protein</fullName>
    </submittedName>
</protein>
<dbReference type="InterPro" id="IPR011990">
    <property type="entry name" value="TPR-like_helical_dom_sf"/>
</dbReference>
<reference evidence="1 2" key="1">
    <citation type="journal article" date="2011" name="PLoS Pathog.">
        <title>Endophytic Life Strategies Decoded by Genome and Transcriptome Analyses of the Mutualistic Root Symbiont Piriformospora indica.</title>
        <authorList>
            <person name="Zuccaro A."/>
            <person name="Lahrmann U."/>
            <person name="Guldener U."/>
            <person name="Langen G."/>
            <person name="Pfiffi S."/>
            <person name="Biedenkopf D."/>
            <person name="Wong P."/>
            <person name="Samans B."/>
            <person name="Grimm C."/>
            <person name="Basiewicz M."/>
            <person name="Murat C."/>
            <person name="Martin F."/>
            <person name="Kogel K.H."/>
        </authorList>
    </citation>
    <scope>NUCLEOTIDE SEQUENCE [LARGE SCALE GENOMIC DNA]</scope>
    <source>
        <strain evidence="1 2">DSM 11827</strain>
    </source>
</reference>
<organism evidence="1 2">
    <name type="scientific">Serendipita indica (strain DSM 11827)</name>
    <name type="common">Root endophyte fungus</name>
    <name type="synonym">Piriformospora indica</name>
    <dbReference type="NCBI Taxonomy" id="1109443"/>
    <lineage>
        <taxon>Eukaryota</taxon>
        <taxon>Fungi</taxon>
        <taxon>Dikarya</taxon>
        <taxon>Basidiomycota</taxon>
        <taxon>Agaricomycotina</taxon>
        <taxon>Agaricomycetes</taxon>
        <taxon>Sebacinales</taxon>
        <taxon>Serendipitaceae</taxon>
        <taxon>Serendipita</taxon>
    </lineage>
</organism>
<dbReference type="OrthoDB" id="3259646at2759"/>
<accession>G4TYX5</accession>
<sequence length="290" mass="31943">MNLIISFYPFRACDYTVFMTQAESSDRFDSTDLLTTRRAYGELAMSNPNMATRHSDVARKSIECKTGLHVPGALTGSACWRGPVPLPAAGEPKLGVYYSSILQTLGGLAITCNDKTSLLKLVSYARRINQMKALEPEEIDIDELGFRRFGAIEDLERAVEKWQILVTLTPDSDPSKPGSLSNLGVALEIRFNRLGELVDLENAISNQRLAISLTTDGRPDKPSFFSNLGNALQTRFNRLGEMTDLEDAISSKRLAVSLTPDGHIEKPGFLNNLGTALNIRYSRLGELADL</sequence>
<dbReference type="Proteomes" id="UP000007148">
    <property type="component" value="Unassembled WGS sequence"/>
</dbReference>
<keyword evidence="2" id="KW-1185">Reference proteome</keyword>
<dbReference type="InParanoid" id="G4TYX5"/>
<proteinExistence type="predicted"/>
<dbReference type="EMBL" id="CAFZ01000803">
    <property type="protein sequence ID" value="CCA76518.1"/>
    <property type="molecule type" value="Genomic_DNA"/>
</dbReference>
<dbReference type="eggNOG" id="KOG4626">
    <property type="taxonomic scope" value="Eukaryota"/>
</dbReference>
<dbReference type="STRING" id="1109443.G4TYX5"/>
<evidence type="ECO:0000313" key="1">
    <source>
        <dbReference type="EMBL" id="CCA76518.1"/>
    </source>
</evidence>
<dbReference type="HOGENOM" id="CLU_960153_0_0_1"/>
<gene>
    <name evidence="1" type="ORF">PIIN_10511</name>
</gene>
<name>G4TYX5_SERID</name>
<evidence type="ECO:0000313" key="2">
    <source>
        <dbReference type="Proteomes" id="UP000007148"/>
    </source>
</evidence>
<dbReference type="AlphaFoldDB" id="G4TYX5"/>
<comment type="caution">
    <text evidence="1">The sequence shown here is derived from an EMBL/GenBank/DDBJ whole genome shotgun (WGS) entry which is preliminary data.</text>
</comment>
<dbReference type="Gene3D" id="1.25.40.10">
    <property type="entry name" value="Tetratricopeptide repeat domain"/>
    <property type="match status" value="1"/>
</dbReference>
<feature type="non-terminal residue" evidence="1">
    <location>
        <position position="290"/>
    </location>
</feature>